<dbReference type="PANTHER" id="PTHR42928:SF5">
    <property type="entry name" value="BLR1237 PROTEIN"/>
    <property type="match status" value="1"/>
</dbReference>
<name>A0A1K1LCU3_9BACT</name>
<dbReference type="PANTHER" id="PTHR42928">
    <property type="entry name" value="TRICARBOXYLATE-BINDING PROTEIN"/>
    <property type="match status" value="1"/>
</dbReference>
<dbReference type="Proteomes" id="UP000186323">
    <property type="component" value="Chromosome I"/>
</dbReference>
<dbReference type="Pfam" id="PF03401">
    <property type="entry name" value="TctC"/>
    <property type="match status" value="1"/>
</dbReference>
<evidence type="ECO:0000313" key="3">
    <source>
        <dbReference type="EMBL" id="SFV72564.1"/>
    </source>
</evidence>
<dbReference type="KEGG" id="dpg:DESPIGER_0680"/>
<organism evidence="3 4">
    <name type="scientific">Desulfovibrio piger</name>
    <dbReference type="NCBI Taxonomy" id="901"/>
    <lineage>
        <taxon>Bacteria</taxon>
        <taxon>Pseudomonadati</taxon>
        <taxon>Thermodesulfobacteriota</taxon>
        <taxon>Desulfovibrionia</taxon>
        <taxon>Desulfovibrionales</taxon>
        <taxon>Desulfovibrionaceae</taxon>
        <taxon>Desulfovibrio</taxon>
    </lineage>
</organism>
<dbReference type="AlphaFoldDB" id="A0A1K1LCU3"/>
<sequence length="319" mass="35162">MRRVCFLWTLAFLFLCSCLAAGLPGRALAAYPERTITMIIPFGAGGATDVIGRYIALHLGKRLGQTIIVKNIAGSGGVIGMTELAKSRPDGYTIGFSPVAPLIMQPNFRKTMYDLSSFCSIARATNEPLFLEVSAQSPIKDMKDLKNAVQAAPDKFFWGHLGMGSQIHLSMAHMFKLMGVNPRAIVFKDDAEAMAALISGRIMLYDSLPSLPARYGVRAIASLSEERYPQLNVPTSLEQGYDLRYTQWMSLIGPKGISPECIAVLERAFADVCNDPEYIKDIASVHSVPAFLNSKDNQAFMEKEEAYYKRAMNDILKTQ</sequence>
<feature type="chain" id="PRO_5012950223" evidence="2">
    <location>
        <begin position="30"/>
        <end position="319"/>
    </location>
</feature>
<reference evidence="4" key="1">
    <citation type="submission" date="2016-10" db="EMBL/GenBank/DDBJ databases">
        <authorList>
            <person name="Wegmann U."/>
        </authorList>
    </citation>
    <scope>NUCLEOTIDE SEQUENCE [LARGE SCALE GENOMIC DNA]</scope>
</reference>
<dbReference type="InterPro" id="IPR005064">
    <property type="entry name" value="BUG"/>
</dbReference>
<dbReference type="OrthoDB" id="8677378at2"/>
<dbReference type="PIRSF" id="PIRSF017082">
    <property type="entry name" value="YflP"/>
    <property type="match status" value="1"/>
</dbReference>
<dbReference type="PROSITE" id="PS51257">
    <property type="entry name" value="PROKAR_LIPOPROTEIN"/>
    <property type="match status" value="1"/>
</dbReference>
<dbReference type="RefSeq" id="WP_072333101.1">
    <property type="nucleotide sequence ID" value="NZ_LT630450.1"/>
</dbReference>
<dbReference type="Gene3D" id="3.40.190.150">
    <property type="entry name" value="Bordetella uptake gene, domain 1"/>
    <property type="match status" value="1"/>
</dbReference>
<gene>
    <name evidence="3" type="ORF">DESPIGER_0680</name>
</gene>
<dbReference type="Gene3D" id="3.40.190.10">
    <property type="entry name" value="Periplasmic binding protein-like II"/>
    <property type="match status" value="1"/>
</dbReference>
<evidence type="ECO:0000256" key="2">
    <source>
        <dbReference type="SAM" id="SignalP"/>
    </source>
</evidence>
<keyword evidence="2" id="KW-0732">Signal</keyword>
<dbReference type="InterPro" id="IPR042100">
    <property type="entry name" value="Bug_dom1"/>
</dbReference>
<accession>A0A1K1LCU3</accession>
<dbReference type="EMBL" id="LT630450">
    <property type="protein sequence ID" value="SFV72564.1"/>
    <property type="molecule type" value="Genomic_DNA"/>
</dbReference>
<evidence type="ECO:0000313" key="4">
    <source>
        <dbReference type="Proteomes" id="UP000186323"/>
    </source>
</evidence>
<dbReference type="CDD" id="cd07012">
    <property type="entry name" value="PBP2_Bug_TTT"/>
    <property type="match status" value="1"/>
</dbReference>
<keyword evidence="4" id="KW-1185">Reference proteome</keyword>
<dbReference type="SUPFAM" id="SSF53850">
    <property type="entry name" value="Periplasmic binding protein-like II"/>
    <property type="match status" value="1"/>
</dbReference>
<evidence type="ECO:0000256" key="1">
    <source>
        <dbReference type="ARBA" id="ARBA00006987"/>
    </source>
</evidence>
<feature type="signal peptide" evidence="2">
    <location>
        <begin position="1"/>
        <end position="29"/>
    </location>
</feature>
<protein>
    <submittedName>
        <fullName evidence="3">Tricarboxylate transport protein TctC</fullName>
    </submittedName>
</protein>
<comment type="similarity">
    <text evidence="1">Belongs to the UPF0065 (bug) family.</text>
</comment>
<proteinExistence type="inferred from homology"/>